<keyword evidence="2" id="KW-1185">Reference proteome</keyword>
<accession>A0AAV9UKR2</accession>
<name>A0AAV9UKR2_9PEZI</name>
<proteinExistence type="predicted"/>
<organism evidence="1 2">
    <name type="scientific">Orbilia brochopaga</name>
    <dbReference type="NCBI Taxonomy" id="3140254"/>
    <lineage>
        <taxon>Eukaryota</taxon>
        <taxon>Fungi</taxon>
        <taxon>Dikarya</taxon>
        <taxon>Ascomycota</taxon>
        <taxon>Pezizomycotina</taxon>
        <taxon>Orbiliomycetes</taxon>
        <taxon>Orbiliales</taxon>
        <taxon>Orbiliaceae</taxon>
        <taxon>Orbilia</taxon>
    </lineage>
</organism>
<evidence type="ECO:0000313" key="1">
    <source>
        <dbReference type="EMBL" id="KAK6341475.1"/>
    </source>
</evidence>
<sequence>MHQPKLRKSRMPLKRSKGRWAIRAIMIVRVKIAKAKAKARSPVRFTVPGRRIFTAAKKHIQRETWKSAPLADQSSVSIANEKAREPIDPKVLAQHRFKACLRRVYNWDPYANGPGNKIKSDSDKSRGWAKFWRGYLKLEDEKHPQPNHAGPPGIGSFGAVELYPPGHNGESSTGRLQSEGTVLENVGQHPVEEKLKGWDRVRKNWKEHK</sequence>
<protein>
    <submittedName>
        <fullName evidence="1">Uncharacterized protein</fullName>
    </submittedName>
</protein>
<dbReference type="EMBL" id="JAVHNQ010000007">
    <property type="protein sequence ID" value="KAK6341475.1"/>
    <property type="molecule type" value="Genomic_DNA"/>
</dbReference>
<gene>
    <name evidence="1" type="ORF">TWF696_008548</name>
</gene>
<comment type="caution">
    <text evidence="1">The sequence shown here is derived from an EMBL/GenBank/DDBJ whole genome shotgun (WGS) entry which is preliminary data.</text>
</comment>
<reference evidence="1 2" key="1">
    <citation type="submission" date="2019-10" db="EMBL/GenBank/DDBJ databases">
        <authorList>
            <person name="Palmer J.M."/>
        </authorList>
    </citation>
    <scope>NUCLEOTIDE SEQUENCE [LARGE SCALE GENOMIC DNA]</scope>
    <source>
        <strain evidence="1 2">TWF696</strain>
    </source>
</reference>
<dbReference type="Proteomes" id="UP001375240">
    <property type="component" value="Unassembled WGS sequence"/>
</dbReference>
<dbReference type="AlphaFoldDB" id="A0AAV9UKR2"/>
<evidence type="ECO:0000313" key="2">
    <source>
        <dbReference type="Proteomes" id="UP001375240"/>
    </source>
</evidence>